<dbReference type="Pfam" id="PF04860">
    <property type="entry name" value="Phage_portal"/>
    <property type="match status" value="1"/>
</dbReference>
<dbReference type="Gene3D" id="1.20.1270.210">
    <property type="match status" value="1"/>
</dbReference>
<sequence>MGLFDRFKLTAEAAPSAPRHEVDASLAPVPTIDSLYPFFGFAQDATREQAMSVPTIARGRGIICSSIASIPIELRDRSTGETIDPPRVFNTPDPRVPGSATYVWTAEDLLFFGYAYWRITELYSDTYRVRSVERISPTRVTINTNSLSTEIEYYSVDGYPCPNSGVGSLVVFYGNDEGLLNRAGFTIRTGAELEKAAAMYAREPMPTMVLKSNGASLPPDRISKLLESWGQARRNRATAFLNADVSLDAVGFDPEKLQLAAARSYIATELARALGIPAYFVDAPTGSSMTYSNATLARQSLLDFSLIPLMTSIEERLSMPDFCPSSQVAKFNLDEYLRGSAYERAQVYEILNRIGAMTPEEIRQEEDLLL</sequence>
<evidence type="ECO:0000313" key="4">
    <source>
        <dbReference type="EMBL" id="CAB4194836.1"/>
    </source>
</evidence>
<gene>
    <name evidence="4" type="ORF">UFOVP1281_4</name>
</gene>
<keyword evidence="1" id="KW-0118">Viral capsid assembly</keyword>
<evidence type="ECO:0000256" key="2">
    <source>
        <dbReference type="ARBA" id="ARBA00023009"/>
    </source>
</evidence>
<protein>
    <submittedName>
        <fullName evidence="4">Portal_HK97, phage portal protein, HK97 family</fullName>
    </submittedName>
</protein>
<keyword evidence="3" id="KW-0231">Viral genome packaging</keyword>
<dbReference type="EMBL" id="LR797227">
    <property type="protein sequence ID" value="CAB4194836.1"/>
    <property type="molecule type" value="Genomic_DNA"/>
</dbReference>
<evidence type="ECO:0000256" key="1">
    <source>
        <dbReference type="ARBA" id="ARBA00022950"/>
    </source>
</evidence>
<reference evidence="4" key="1">
    <citation type="submission" date="2020-05" db="EMBL/GenBank/DDBJ databases">
        <authorList>
            <person name="Chiriac C."/>
            <person name="Salcher M."/>
            <person name="Ghai R."/>
            <person name="Kavagutti S V."/>
        </authorList>
    </citation>
    <scope>NUCLEOTIDE SEQUENCE</scope>
</reference>
<keyword evidence="2" id="KW-1171">Viral genome ejection through host cell envelope</keyword>
<name>A0A6J5RKJ2_9CAUD</name>
<dbReference type="Gene3D" id="3.40.140.120">
    <property type="match status" value="1"/>
</dbReference>
<keyword evidence="1" id="KW-1188">Viral release from host cell</keyword>
<keyword evidence="2" id="KW-1162">Viral penetration into host cytoplasm</keyword>
<keyword evidence="2" id="KW-1160">Virus entry into host cell</keyword>
<dbReference type="Gene3D" id="3.30.1120.70">
    <property type="match status" value="1"/>
</dbReference>
<organism evidence="4">
    <name type="scientific">uncultured Caudovirales phage</name>
    <dbReference type="NCBI Taxonomy" id="2100421"/>
    <lineage>
        <taxon>Viruses</taxon>
        <taxon>Duplodnaviria</taxon>
        <taxon>Heunggongvirae</taxon>
        <taxon>Uroviricota</taxon>
        <taxon>Caudoviricetes</taxon>
        <taxon>Peduoviridae</taxon>
        <taxon>Maltschvirus</taxon>
        <taxon>Maltschvirus maltsch</taxon>
    </lineage>
</organism>
<proteinExistence type="predicted"/>
<accession>A0A6J5RKJ2</accession>
<evidence type="ECO:0000256" key="3">
    <source>
        <dbReference type="ARBA" id="ARBA00023219"/>
    </source>
</evidence>
<dbReference type="InterPro" id="IPR006944">
    <property type="entry name" value="Phage/GTA_portal"/>
</dbReference>